<evidence type="ECO:0000313" key="2">
    <source>
        <dbReference type="Proteomes" id="UP001461498"/>
    </source>
</evidence>
<sequence>MVVTMLKTLYETLPHLDLTVVSLPKEEAEYLLKRGGASVAILPPCSKDGRKNGSSVWEKFGYIRVHDKKLTVFLKDLVACSVCYKVFPYKSRAQGTAQFRRHNCPGSPINGFSFRRKKLLKSGELYWGCTKNMCRAKVFTIGDSNEISPRTNIYSIKHTHACDKRLNEKKSRLKHQLQRERAFARSLLPPIQSFTPRIASNIMSKPRSVTHHVENDFNFSFGHHFLNLHGIECFRRFRKFIITKEKYESILNRVIIAKSKTRRHASDTKLLAVYDTIKDENGENVLVKVGDKVAAYRIPKFVATRDQLFNIIHNAHISTNHGNFKTLFNLLKSNYWNINKLMITHYISGCPFCVRGRISTRDLDLNFCFAYLTKNDVEVWRCVNKMCKAKLKIDKNSRSFYNVINEHNHLNANYFVQHRQFLQDDSKSDSLLCNNNSNIMSKRTSKRTIVKNINNVSKRKKIVNFKQSWLNEFVITETINNPSLRPVQLNKLFRYSNARGLICLSCAESNAKNDYANGKRWKSWKINYLKRHVKQKAHLDGIEFLRGLNNQPEILETNDFKIEEFEFEHFGE</sequence>
<accession>A0AAW1DDG2</accession>
<comment type="caution">
    <text evidence="1">The sequence shown here is derived from an EMBL/GenBank/DDBJ whole genome shotgun (WGS) entry which is preliminary data.</text>
</comment>
<protein>
    <submittedName>
        <fullName evidence="1">Uncharacterized protein</fullName>
    </submittedName>
</protein>
<evidence type="ECO:0000313" key="1">
    <source>
        <dbReference type="EMBL" id="KAK9506589.1"/>
    </source>
</evidence>
<organism evidence="1 2">
    <name type="scientific">Rhynocoris fuscipes</name>
    <dbReference type="NCBI Taxonomy" id="488301"/>
    <lineage>
        <taxon>Eukaryota</taxon>
        <taxon>Metazoa</taxon>
        <taxon>Ecdysozoa</taxon>
        <taxon>Arthropoda</taxon>
        <taxon>Hexapoda</taxon>
        <taxon>Insecta</taxon>
        <taxon>Pterygota</taxon>
        <taxon>Neoptera</taxon>
        <taxon>Paraneoptera</taxon>
        <taxon>Hemiptera</taxon>
        <taxon>Heteroptera</taxon>
        <taxon>Panheteroptera</taxon>
        <taxon>Cimicomorpha</taxon>
        <taxon>Reduviidae</taxon>
        <taxon>Harpactorinae</taxon>
        <taxon>Harpactorini</taxon>
        <taxon>Rhynocoris</taxon>
    </lineage>
</organism>
<dbReference type="EMBL" id="JAPXFL010000005">
    <property type="protein sequence ID" value="KAK9506589.1"/>
    <property type="molecule type" value="Genomic_DNA"/>
</dbReference>
<dbReference type="Proteomes" id="UP001461498">
    <property type="component" value="Unassembled WGS sequence"/>
</dbReference>
<gene>
    <name evidence="1" type="ORF">O3M35_008491</name>
</gene>
<name>A0AAW1DDG2_9HEMI</name>
<proteinExistence type="predicted"/>
<reference evidence="1 2" key="1">
    <citation type="submission" date="2022-12" db="EMBL/GenBank/DDBJ databases">
        <title>Chromosome-level genome assembly of true bugs.</title>
        <authorList>
            <person name="Ma L."/>
            <person name="Li H."/>
        </authorList>
    </citation>
    <scope>NUCLEOTIDE SEQUENCE [LARGE SCALE GENOMIC DNA]</scope>
    <source>
        <strain evidence="1">Lab_2022b</strain>
    </source>
</reference>
<dbReference type="AlphaFoldDB" id="A0AAW1DDG2"/>
<keyword evidence="2" id="KW-1185">Reference proteome</keyword>